<gene>
    <name evidence="3" type="ORF">PRZ48_005351</name>
</gene>
<reference evidence="3 4" key="1">
    <citation type="journal article" date="2023" name="G3 (Bethesda)">
        <title>A chromosome-level genome assembly of Zasmidium syzygii isolated from banana leaves.</title>
        <authorList>
            <person name="van Westerhoven A.C."/>
            <person name="Mehrabi R."/>
            <person name="Talebi R."/>
            <person name="Steentjes M.B.F."/>
            <person name="Corcolon B."/>
            <person name="Chong P.A."/>
            <person name="Kema G.H.J."/>
            <person name="Seidl M.F."/>
        </authorList>
    </citation>
    <scope>NUCLEOTIDE SEQUENCE [LARGE SCALE GENOMIC DNA]</scope>
    <source>
        <strain evidence="3 4">P124</strain>
    </source>
</reference>
<sequence length="476" mass="51796">MMASTPPSTVYFFGNEFPHDDLRDLFRSLVRHAKDRRFSLVAAFVRESTRVLRAEIDKLPKAVRDEVPYFESILHLPDHGMFRESSLGAAMESAFLVALQVGMFIGHHESHGLDLGDTQGTSIASGLSIGLFSGAAVATARTLGDLVKTGVESLRVAFRLGVFVQDFSQKLESPHHEGTQQSWAHVVTGLSKDTIEGELAPYNDKPGVSPLSKVFISAADKASVGVTGPPSHLRAAFLQSQPLRHSRSLALPVYDGVCHAQHIYSHSDIEAVLGTPVDPSFERRKVCIPLISSQHGTPFDAATGNQLLQSICTELLTGTIYMDNISNGIVQLLEGAEGSSSPLFCTFRTSIATKSIVESINSHLAKDGLSLSMNDLVSWTFADQGPRQPASHADAKLAIVGVACRMPGGANDPEQFWSSLEKGYNACVRVPEDRFDLETHFDPTGETENASQTEFGNFIDRPGKFFRDMKKIPITN</sequence>
<dbReference type="SUPFAM" id="SSF53901">
    <property type="entry name" value="Thiolase-like"/>
    <property type="match status" value="1"/>
</dbReference>
<dbReference type="Proteomes" id="UP001305779">
    <property type="component" value="Unassembled WGS sequence"/>
</dbReference>
<proteinExistence type="predicted"/>
<evidence type="ECO:0000313" key="3">
    <source>
        <dbReference type="EMBL" id="KAK4504435.1"/>
    </source>
</evidence>
<evidence type="ECO:0000259" key="1">
    <source>
        <dbReference type="Pfam" id="PF00109"/>
    </source>
</evidence>
<dbReference type="PANTHER" id="PTHR43775:SF24">
    <property type="entry name" value="NON-REDUCING POLYKETIDE SYNTHASE APTA-RELATED"/>
    <property type="match status" value="1"/>
</dbReference>
<dbReference type="InterPro" id="IPR014030">
    <property type="entry name" value="Ketoacyl_synth_N"/>
</dbReference>
<organism evidence="3 4">
    <name type="scientific">Zasmidium cellare</name>
    <name type="common">Wine cellar mold</name>
    <name type="synonym">Racodium cellare</name>
    <dbReference type="NCBI Taxonomy" id="395010"/>
    <lineage>
        <taxon>Eukaryota</taxon>
        <taxon>Fungi</taxon>
        <taxon>Dikarya</taxon>
        <taxon>Ascomycota</taxon>
        <taxon>Pezizomycotina</taxon>
        <taxon>Dothideomycetes</taxon>
        <taxon>Dothideomycetidae</taxon>
        <taxon>Mycosphaerellales</taxon>
        <taxon>Mycosphaerellaceae</taxon>
        <taxon>Zasmidium</taxon>
    </lineage>
</organism>
<dbReference type="InterPro" id="IPR016039">
    <property type="entry name" value="Thiolase-like"/>
</dbReference>
<dbReference type="PANTHER" id="PTHR43775">
    <property type="entry name" value="FATTY ACID SYNTHASE"/>
    <property type="match status" value="1"/>
</dbReference>
<evidence type="ECO:0000259" key="2">
    <source>
        <dbReference type="Pfam" id="PF16073"/>
    </source>
</evidence>
<comment type="caution">
    <text evidence="3">The sequence shown here is derived from an EMBL/GenBank/DDBJ whole genome shotgun (WGS) entry which is preliminary data.</text>
</comment>
<dbReference type="Gene3D" id="3.40.47.10">
    <property type="match status" value="1"/>
</dbReference>
<dbReference type="Gene3D" id="3.40.366.10">
    <property type="entry name" value="Malonyl-Coenzyme A Acyl Carrier Protein, domain 2"/>
    <property type="match status" value="1"/>
</dbReference>
<protein>
    <recommendedName>
        <fullName evidence="5">Polyketide synthase</fullName>
    </recommendedName>
</protein>
<dbReference type="EMBL" id="JAXOVC010000003">
    <property type="protein sequence ID" value="KAK4504435.1"/>
    <property type="molecule type" value="Genomic_DNA"/>
</dbReference>
<name>A0ABR0ETJ3_ZASCE</name>
<dbReference type="Pfam" id="PF00109">
    <property type="entry name" value="ketoacyl-synt"/>
    <property type="match status" value="1"/>
</dbReference>
<evidence type="ECO:0000313" key="4">
    <source>
        <dbReference type="Proteomes" id="UP001305779"/>
    </source>
</evidence>
<accession>A0ABR0ETJ3</accession>
<dbReference type="InterPro" id="IPR001227">
    <property type="entry name" value="Ac_transferase_dom_sf"/>
</dbReference>
<dbReference type="InterPro" id="IPR032088">
    <property type="entry name" value="SAT"/>
</dbReference>
<feature type="domain" description="Starter acyltransferase (SAT)" evidence="2">
    <location>
        <begin position="12"/>
        <end position="254"/>
    </location>
</feature>
<keyword evidence="4" id="KW-1185">Reference proteome</keyword>
<feature type="domain" description="Beta-ketoacyl synthase-like N-terminal" evidence="1">
    <location>
        <begin position="396"/>
        <end position="472"/>
    </location>
</feature>
<dbReference type="Pfam" id="PF16073">
    <property type="entry name" value="SAT"/>
    <property type="match status" value="1"/>
</dbReference>
<evidence type="ECO:0008006" key="5">
    <source>
        <dbReference type="Google" id="ProtNLM"/>
    </source>
</evidence>
<dbReference type="InterPro" id="IPR050091">
    <property type="entry name" value="PKS_NRPS_Biosynth_Enz"/>
</dbReference>